<evidence type="ECO:0000256" key="4">
    <source>
        <dbReference type="ARBA" id="ARBA00022723"/>
    </source>
</evidence>
<dbReference type="NCBIfam" id="TIGR03723">
    <property type="entry name" value="T6A_TsaD_YgjD"/>
    <property type="match status" value="1"/>
</dbReference>
<evidence type="ECO:0000256" key="6">
    <source>
        <dbReference type="ARBA" id="ARBA00048117"/>
    </source>
</evidence>
<evidence type="ECO:0000256" key="2">
    <source>
        <dbReference type="ARBA" id="ARBA00022679"/>
    </source>
</evidence>
<dbReference type="PANTHER" id="PTHR11735:SF6">
    <property type="entry name" value="TRNA N6-ADENOSINE THREONYLCARBAMOYLTRANSFERASE, MITOCHONDRIAL"/>
    <property type="match status" value="1"/>
</dbReference>
<dbReference type="AlphaFoldDB" id="A0AAE0W3K4"/>
<organism evidence="9 10">
    <name type="scientific">Potamilus streckersoni</name>
    <dbReference type="NCBI Taxonomy" id="2493646"/>
    <lineage>
        <taxon>Eukaryota</taxon>
        <taxon>Metazoa</taxon>
        <taxon>Spiralia</taxon>
        <taxon>Lophotrochozoa</taxon>
        <taxon>Mollusca</taxon>
        <taxon>Bivalvia</taxon>
        <taxon>Autobranchia</taxon>
        <taxon>Heteroconchia</taxon>
        <taxon>Palaeoheterodonta</taxon>
        <taxon>Unionida</taxon>
        <taxon>Unionoidea</taxon>
        <taxon>Unionidae</taxon>
        <taxon>Ambleminae</taxon>
        <taxon>Lampsilini</taxon>
        <taxon>Potamilus</taxon>
    </lineage>
</organism>
<dbReference type="InterPro" id="IPR043129">
    <property type="entry name" value="ATPase_NBD"/>
</dbReference>
<dbReference type="GO" id="GO:0061711">
    <property type="term" value="F:tRNA N(6)-L-threonylcarbamoyladenine synthase activity"/>
    <property type="evidence" value="ECO:0007669"/>
    <property type="project" value="UniProtKB-EC"/>
</dbReference>
<evidence type="ECO:0000313" key="9">
    <source>
        <dbReference type="EMBL" id="KAK3600793.1"/>
    </source>
</evidence>
<keyword evidence="2 7" id="KW-0808">Transferase</keyword>
<dbReference type="CDD" id="cd24134">
    <property type="entry name" value="ASKHA_NBD_OSGEPL1_QRI7_euk"/>
    <property type="match status" value="1"/>
</dbReference>
<evidence type="ECO:0000313" key="10">
    <source>
        <dbReference type="Proteomes" id="UP001195483"/>
    </source>
</evidence>
<gene>
    <name evidence="9" type="ORF">CHS0354_020470</name>
</gene>
<dbReference type="InterPro" id="IPR000905">
    <property type="entry name" value="Gcp-like_dom"/>
</dbReference>
<evidence type="ECO:0000256" key="7">
    <source>
        <dbReference type="HAMAP-Rule" id="MF_03179"/>
    </source>
</evidence>
<comment type="caution">
    <text evidence="9">The sequence shown here is derived from an EMBL/GenBank/DDBJ whole genome shotgun (WGS) entry which is preliminary data.</text>
</comment>
<dbReference type="PANTHER" id="PTHR11735">
    <property type="entry name" value="TRNA N6-ADENOSINE THREONYLCARBAMOYLTRANSFERASE"/>
    <property type="match status" value="1"/>
</dbReference>
<dbReference type="Proteomes" id="UP001195483">
    <property type="component" value="Unassembled WGS sequence"/>
</dbReference>
<proteinExistence type="inferred from homology"/>
<dbReference type="HAMAP" id="MF_01445">
    <property type="entry name" value="TsaD"/>
    <property type="match status" value="1"/>
</dbReference>
<dbReference type="Pfam" id="PF00814">
    <property type="entry name" value="TsaD"/>
    <property type="match status" value="1"/>
</dbReference>
<reference evidence="9" key="2">
    <citation type="journal article" date="2021" name="Genome Biol. Evol.">
        <title>Developing a high-quality reference genome for a parasitic bivalve with doubly uniparental inheritance (Bivalvia: Unionida).</title>
        <authorList>
            <person name="Smith C.H."/>
        </authorList>
    </citation>
    <scope>NUCLEOTIDE SEQUENCE</scope>
    <source>
        <strain evidence="9">CHS0354</strain>
        <tissue evidence="9">Mantle</tissue>
    </source>
</reference>
<reference evidence="9" key="3">
    <citation type="submission" date="2023-05" db="EMBL/GenBank/DDBJ databases">
        <authorList>
            <person name="Smith C.H."/>
        </authorList>
    </citation>
    <scope>NUCLEOTIDE SEQUENCE</scope>
    <source>
        <strain evidence="9">CHS0354</strain>
        <tissue evidence="9">Mantle</tissue>
    </source>
</reference>
<comment type="subcellular location">
    <subcellularLocation>
        <location evidence="7">Mitochondrion</location>
    </subcellularLocation>
</comment>
<dbReference type="GO" id="GO:0002949">
    <property type="term" value="P:tRNA threonylcarbamoyladenosine modification"/>
    <property type="evidence" value="ECO:0007669"/>
    <property type="project" value="UniProtKB-UniRule"/>
</dbReference>
<dbReference type="InterPro" id="IPR022450">
    <property type="entry name" value="TsaD"/>
</dbReference>
<protein>
    <recommendedName>
        <fullName evidence="1">N(6)-L-threonylcarbamoyladenine synthase</fullName>
        <ecNumber evidence="1">2.3.1.234</ecNumber>
    </recommendedName>
</protein>
<keyword evidence="3 7" id="KW-0819">tRNA processing</keyword>
<dbReference type="PRINTS" id="PR00789">
    <property type="entry name" value="OSIALOPTASE"/>
</dbReference>
<dbReference type="EC" id="2.3.1.234" evidence="1"/>
<dbReference type="Gene3D" id="3.30.420.40">
    <property type="match status" value="2"/>
</dbReference>
<reference evidence="9" key="1">
    <citation type="journal article" date="2021" name="Genome Biol. Evol.">
        <title>A High-Quality Reference Genome for a Parasitic Bivalve with Doubly Uniparental Inheritance (Bivalvia: Unionida).</title>
        <authorList>
            <person name="Smith C.H."/>
        </authorList>
    </citation>
    <scope>NUCLEOTIDE SEQUENCE</scope>
    <source>
        <strain evidence="9">CHS0354</strain>
    </source>
</reference>
<dbReference type="InterPro" id="IPR017861">
    <property type="entry name" value="KAE1/TsaD"/>
</dbReference>
<evidence type="ECO:0000256" key="3">
    <source>
        <dbReference type="ARBA" id="ARBA00022694"/>
    </source>
</evidence>
<evidence type="ECO:0000256" key="5">
    <source>
        <dbReference type="ARBA" id="ARBA00023315"/>
    </source>
</evidence>
<evidence type="ECO:0000259" key="8">
    <source>
        <dbReference type="Pfam" id="PF00814"/>
    </source>
</evidence>
<comment type="catalytic activity">
    <reaction evidence="6 7">
        <text>L-threonylcarbamoyladenylate + adenosine(37) in tRNA = N(6)-L-threonylcarbamoyladenosine(37) in tRNA + AMP + H(+)</text>
        <dbReference type="Rhea" id="RHEA:37059"/>
        <dbReference type="Rhea" id="RHEA-COMP:10162"/>
        <dbReference type="Rhea" id="RHEA-COMP:10163"/>
        <dbReference type="ChEBI" id="CHEBI:15378"/>
        <dbReference type="ChEBI" id="CHEBI:73682"/>
        <dbReference type="ChEBI" id="CHEBI:74411"/>
        <dbReference type="ChEBI" id="CHEBI:74418"/>
        <dbReference type="ChEBI" id="CHEBI:456215"/>
        <dbReference type="EC" id="2.3.1.234"/>
    </reaction>
</comment>
<dbReference type="FunFam" id="3.30.420.40:FF:000012">
    <property type="entry name" value="tRNA N6-adenosine threonylcarbamoyltransferase"/>
    <property type="match status" value="1"/>
</dbReference>
<comment type="cofactor">
    <cofactor evidence="7">
        <name>a divalent metal cation</name>
        <dbReference type="ChEBI" id="CHEBI:60240"/>
    </cofactor>
    <text evidence="7">Binds 1 divalent metal cation per subunit.</text>
</comment>
<dbReference type="GO" id="GO:0046872">
    <property type="term" value="F:metal ion binding"/>
    <property type="evidence" value="ECO:0007669"/>
    <property type="project" value="UniProtKB-KW"/>
</dbReference>
<dbReference type="EMBL" id="JAEAOA010001246">
    <property type="protein sequence ID" value="KAK3600793.1"/>
    <property type="molecule type" value="Genomic_DNA"/>
</dbReference>
<comment type="similarity">
    <text evidence="7">Belongs to the KAE1 / TsaD family.</text>
</comment>
<comment type="subunit">
    <text evidence="7">Homodimer.</text>
</comment>
<sequence length="437" mass="48521">MQRANAHLILCENLHNSFFFFAMLSYCRYRALTRATKQFIRWQGRQLEIRLAQLSTVGNKLVLGIETSCDDTGAAVVDSEKKVLSDVLYSQTRTHIEMGGVIPLLAQDLHRMHIKEVVEGALSQADVRLKDLDAIAVTVKPGLPPSLAVGLNHAKKLVRESGVQMIPIHHMEAHALTVRLIERVDFPFLVLLVSGGHCLLALSRDVEDFLLIGKSMDDSPGDAFDKTARRLKLKNLPECSGLSGGASVELIAKKGNPAAFRFPQHVLARFPHCNFSFAGLKEMARRIIEEEETKHGIEGSNLIPNVADFCASFQFAILHHLARRLQRALLFCDLHNLLPVEKRTLVVSGGVASNMFLREGLQKVCDMHDCHLICPPPKMCTDNGLMIAWNGMEKLLLGKGIVEDFESVTFEGKCPLGKDITDEVAKSNIKLPRLKLL</sequence>
<comment type="function">
    <text evidence="7">Required for the formation of a threonylcarbamoyl group on adenosine at position 37 (t(6)A37) in mitochondrial tRNAs that read codons beginning with adenine. Probably involved in the transfer of the threonylcarbamoyl moiety of threonylcarbamoyl-AMP (TC-AMP) to the N6 group of A37. Involved in mitochondrial genome maintenance.</text>
</comment>
<evidence type="ECO:0000256" key="1">
    <source>
        <dbReference type="ARBA" id="ARBA00012156"/>
    </source>
</evidence>
<dbReference type="GO" id="GO:0005739">
    <property type="term" value="C:mitochondrion"/>
    <property type="evidence" value="ECO:0007669"/>
    <property type="project" value="UniProtKB-SubCell"/>
</dbReference>
<keyword evidence="5 7" id="KW-0012">Acyltransferase</keyword>
<dbReference type="SUPFAM" id="SSF53067">
    <property type="entry name" value="Actin-like ATPase domain"/>
    <property type="match status" value="1"/>
</dbReference>
<keyword evidence="4 7" id="KW-0479">Metal-binding</keyword>
<name>A0AAE0W3K4_9BIVA</name>
<dbReference type="NCBIfam" id="TIGR00329">
    <property type="entry name" value="gcp_kae1"/>
    <property type="match status" value="1"/>
</dbReference>
<keyword evidence="10" id="KW-1185">Reference proteome</keyword>
<feature type="domain" description="Gcp-like" evidence="8">
    <location>
        <begin position="82"/>
        <end position="389"/>
    </location>
</feature>
<accession>A0AAE0W3K4</accession>
<keyword evidence="7" id="KW-0496">Mitochondrion</keyword>